<dbReference type="GO" id="GO:0046872">
    <property type="term" value="F:metal ion binding"/>
    <property type="evidence" value="ECO:0007669"/>
    <property type="project" value="UniProtKB-KW"/>
</dbReference>
<comment type="cofactor">
    <cofactor evidence="4">
        <name>Mg(2+)</name>
        <dbReference type="ChEBI" id="CHEBI:18420"/>
    </cofactor>
    <text evidence="4">Divalent metal ions. Mg(2+) is the most effective.</text>
</comment>
<keyword evidence="6" id="KW-1185">Reference proteome</keyword>
<dbReference type="EMBL" id="JAVDUI010000001">
    <property type="protein sequence ID" value="MDR6892721.1"/>
    <property type="molecule type" value="Genomic_DNA"/>
</dbReference>
<comment type="similarity">
    <text evidence="1">Belongs to the HAD-like hydrolase superfamily.</text>
</comment>
<dbReference type="InterPro" id="IPR023214">
    <property type="entry name" value="HAD_sf"/>
</dbReference>
<accession>A0AAE3YIN0</accession>
<dbReference type="InterPro" id="IPR006439">
    <property type="entry name" value="HAD-SF_hydro_IA"/>
</dbReference>
<keyword evidence="5" id="KW-0378">Hydrolase</keyword>
<organism evidence="5 6">
    <name type="scientific">Falsarthrobacter nasiphocae</name>
    <dbReference type="NCBI Taxonomy" id="189863"/>
    <lineage>
        <taxon>Bacteria</taxon>
        <taxon>Bacillati</taxon>
        <taxon>Actinomycetota</taxon>
        <taxon>Actinomycetes</taxon>
        <taxon>Micrococcales</taxon>
        <taxon>Micrococcaceae</taxon>
        <taxon>Falsarthrobacter</taxon>
    </lineage>
</organism>
<dbReference type="InterPro" id="IPR006357">
    <property type="entry name" value="HAD-SF_hydro_IIA"/>
</dbReference>
<dbReference type="Proteomes" id="UP001247307">
    <property type="component" value="Unassembled WGS sequence"/>
</dbReference>
<name>A0AAE3YIN0_9MICC</name>
<dbReference type="SUPFAM" id="SSF56784">
    <property type="entry name" value="HAD-like"/>
    <property type="match status" value="1"/>
</dbReference>
<keyword evidence="4" id="KW-0460">Magnesium</keyword>
<protein>
    <submittedName>
        <fullName evidence="5">HAD superfamily hydrolase (TIGR01450 family)</fullName>
    </submittedName>
</protein>
<dbReference type="AlphaFoldDB" id="A0AAE3YIN0"/>
<gene>
    <name evidence="5" type="ORF">J2S35_001661</name>
</gene>
<dbReference type="PIRSF" id="PIRSF000915">
    <property type="entry name" value="PGP-type_phosphatase"/>
    <property type="match status" value="1"/>
</dbReference>
<keyword evidence="4" id="KW-0479">Metal-binding</keyword>
<feature type="active site" description="Nucleophile" evidence="2">
    <location>
        <position position="13"/>
    </location>
</feature>
<dbReference type="InterPro" id="IPR036412">
    <property type="entry name" value="HAD-like_sf"/>
</dbReference>
<dbReference type="NCBIfam" id="TIGR01460">
    <property type="entry name" value="HAD-SF-IIA"/>
    <property type="match status" value="1"/>
</dbReference>
<proteinExistence type="inferred from homology"/>
<dbReference type="PANTHER" id="PTHR19288:SF95">
    <property type="entry name" value="D-GLYCEROL 3-PHOSPHATE PHOSPHATASE"/>
    <property type="match status" value="1"/>
</dbReference>
<feature type="binding site" evidence="4">
    <location>
        <position position="215"/>
    </location>
    <ligand>
        <name>Mg(2+)</name>
        <dbReference type="ChEBI" id="CHEBI:18420"/>
    </ligand>
</feature>
<dbReference type="GO" id="GO:0005737">
    <property type="term" value="C:cytoplasm"/>
    <property type="evidence" value="ECO:0007669"/>
    <property type="project" value="TreeGrafter"/>
</dbReference>
<dbReference type="GO" id="GO:0016791">
    <property type="term" value="F:phosphatase activity"/>
    <property type="evidence" value="ECO:0007669"/>
    <property type="project" value="TreeGrafter"/>
</dbReference>
<evidence type="ECO:0000256" key="3">
    <source>
        <dbReference type="PIRSR" id="PIRSR000915-2"/>
    </source>
</evidence>
<comment type="caution">
    <text evidence="5">The sequence shown here is derived from an EMBL/GenBank/DDBJ whole genome shotgun (WGS) entry which is preliminary data.</text>
</comment>
<dbReference type="Pfam" id="PF13344">
    <property type="entry name" value="Hydrolase_6"/>
    <property type="match status" value="1"/>
</dbReference>
<dbReference type="NCBIfam" id="TIGR01549">
    <property type="entry name" value="HAD-SF-IA-v1"/>
    <property type="match status" value="1"/>
</dbReference>
<evidence type="ECO:0000313" key="6">
    <source>
        <dbReference type="Proteomes" id="UP001247307"/>
    </source>
</evidence>
<sequence length="276" mass="28455">MTFIEEFDGFLFDLDGVVYAGQGAIDGAPESITALRDAGRPVGFVTNNASRSEADVAAHLRELGVPAEESTVFGSARTAMSLLDDRAEKGARVFVVGSPSLADLVTDAGFTVVGLDAMEAGEGCDVVVQGFSPETGWRHLAAASYAIEAGADWIATNMDATIPRAEGIAPGNGSLVEGVRRATGRDPVVAGKPEPAIFHRAAKALGCSRPLVVGDRLDTDIAGGRASGFASALVLTGIDSRESAEAASADQRPDFVIGSLRDLVNGEASSFSLDAR</sequence>
<feature type="active site" description="Proton donor" evidence="2">
    <location>
        <position position="15"/>
    </location>
</feature>
<reference evidence="5" key="1">
    <citation type="submission" date="2023-07" db="EMBL/GenBank/DDBJ databases">
        <title>Sequencing the genomes of 1000 actinobacteria strains.</title>
        <authorList>
            <person name="Klenk H.-P."/>
        </authorList>
    </citation>
    <scope>NUCLEOTIDE SEQUENCE</scope>
    <source>
        <strain evidence="5">DSM 13988</strain>
    </source>
</reference>
<dbReference type="RefSeq" id="WP_309852185.1">
    <property type="nucleotide sequence ID" value="NZ_BAAAIU010000004.1"/>
</dbReference>
<dbReference type="PANTHER" id="PTHR19288">
    <property type="entry name" value="4-NITROPHENYLPHOSPHATASE-RELATED"/>
    <property type="match status" value="1"/>
</dbReference>
<evidence type="ECO:0000256" key="4">
    <source>
        <dbReference type="PIRSR" id="PIRSR000915-3"/>
    </source>
</evidence>
<feature type="binding site" evidence="4">
    <location>
        <position position="13"/>
    </location>
    <ligand>
        <name>Mg(2+)</name>
        <dbReference type="ChEBI" id="CHEBI:18420"/>
    </ligand>
</feature>
<evidence type="ECO:0000256" key="1">
    <source>
        <dbReference type="PIRNR" id="PIRNR000915"/>
    </source>
</evidence>
<evidence type="ECO:0000256" key="2">
    <source>
        <dbReference type="PIRSR" id="PIRSR000915-1"/>
    </source>
</evidence>
<dbReference type="Pfam" id="PF13242">
    <property type="entry name" value="Hydrolase_like"/>
    <property type="match status" value="1"/>
</dbReference>
<evidence type="ECO:0000313" key="5">
    <source>
        <dbReference type="EMBL" id="MDR6892721.1"/>
    </source>
</evidence>
<dbReference type="Gene3D" id="3.40.50.1000">
    <property type="entry name" value="HAD superfamily/HAD-like"/>
    <property type="match status" value="2"/>
</dbReference>
<feature type="binding site" evidence="4">
    <location>
        <position position="15"/>
    </location>
    <ligand>
        <name>Mg(2+)</name>
        <dbReference type="ChEBI" id="CHEBI:18420"/>
    </ligand>
</feature>
<feature type="binding site" evidence="3">
    <location>
        <position position="192"/>
    </location>
    <ligand>
        <name>substrate</name>
    </ligand>
</feature>